<organism evidence="2 3">
    <name type="scientific">Halteria grandinella</name>
    <dbReference type="NCBI Taxonomy" id="5974"/>
    <lineage>
        <taxon>Eukaryota</taxon>
        <taxon>Sar</taxon>
        <taxon>Alveolata</taxon>
        <taxon>Ciliophora</taxon>
        <taxon>Intramacronucleata</taxon>
        <taxon>Spirotrichea</taxon>
        <taxon>Stichotrichia</taxon>
        <taxon>Sporadotrichida</taxon>
        <taxon>Halteriidae</taxon>
        <taxon>Halteria</taxon>
    </lineage>
</organism>
<name>A0A8J8NP42_HALGN</name>
<evidence type="ECO:0000313" key="2">
    <source>
        <dbReference type="EMBL" id="TNV78897.1"/>
    </source>
</evidence>
<reference evidence="2" key="1">
    <citation type="submission" date="2019-06" db="EMBL/GenBank/DDBJ databases">
        <authorList>
            <person name="Zheng W."/>
        </authorList>
    </citation>
    <scope>NUCLEOTIDE SEQUENCE</scope>
    <source>
        <strain evidence="2">QDHG01</strain>
    </source>
</reference>
<accession>A0A8J8NP42</accession>
<feature type="compositionally biased region" description="Polar residues" evidence="1">
    <location>
        <begin position="63"/>
        <end position="75"/>
    </location>
</feature>
<feature type="region of interest" description="Disordered" evidence="1">
    <location>
        <begin position="27"/>
        <end position="77"/>
    </location>
</feature>
<feature type="region of interest" description="Disordered" evidence="1">
    <location>
        <begin position="95"/>
        <end position="132"/>
    </location>
</feature>
<gene>
    <name evidence="2" type="ORF">FGO68_gene5641</name>
</gene>
<dbReference type="Proteomes" id="UP000785679">
    <property type="component" value="Unassembled WGS sequence"/>
</dbReference>
<sequence>MQANNTPTLLPFAVKLGHLYGWKCEEASSKKEEQYPIQANEAKEESKSSRSEQESVFEESVIPQDTQTKVSTSEKYVNPKKRKLEDFKQPAFIMPSSTSVQEEVTTDANSSQTKRMRENPRSPASLEHSVSSNRILHEESREQILLGLMTKFFKVNDRYILRQYTEKSFSIKRFGQQKATLNYMCLMLKDINL</sequence>
<dbReference type="EMBL" id="RRYP01009677">
    <property type="protein sequence ID" value="TNV78897.1"/>
    <property type="molecule type" value="Genomic_DNA"/>
</dbReference>
<evidence type="ECO:0000313" key="3">
    <source>
        <dbReference type="Proteomes" id="UP000785679"/>
    </source>
</evidence>
<feature type="compositionally biased region" description="Polar residues" evidence="1">
    <location>
        <begin position="95"/>
        <end position="113"/>
    </location>
</feature>
<keyword evidence="3" id="KW-1185">Reference proteome</keyword>
<feature type="compositionally biased region" description="Basic and acidic residues" evidence="1">
    <location>
        <begin position="41"/>
        <end position="53"/>
    </location>
</feature>
<dbReference type="AlphaFoldDB" id="A0A8J8NP42"/>
<comment type="caution">
    <text evidence="2">The sequence shown here is derived from an EMBL/GenBank/DDBJ whole genome shotgun (WGS) entry which is preliminary data.</text>
</comment>
<protein>
    <submittedName>
        <fullName evidence="2">Uncharacterized protein</fullName>
    </submittedName>
</protein>
<evidence type="ECO:0000256" key="1">
    <source>
        <dbReference type="SAM" id="MobiDB-lite"/>
    </source>
</evidence>
<proteinExistence type="predicted"/>